<protein>
    <submittedName>
        <fullName evidence="2">Uncharacterized protein</fullName>
    </submittedName>
</protein>
<proteinExistence type="predicted"/>
<sequence length="114" mass="13326">MIIFRTPGSGDEDEREAEENRKEKLLASTQSLQPNFNRSNVTEHYYRSYTRDSGAAEDGVSSKKLKESSTLEELHHHHHHHHHHKTEVTSTKEATKAVWGLDSKERWERKANMY</sequence>
<gene>
    <name evidence="2" type="ORF">F2Q68_00000547</name>
</gene>
<dbReference type="Proteomes" id="UP000712281">
    <property type="component" value="Unassembled WGS sequence"/>
</dbReference>
<reference evidence="2" key="1">
    <citation type="submission" date="2019-12" db="EMBL/GenBank/DDBJ databases">
        <title>Genome sequencing and annotation of Brassica cretica.</title>
        <authorList>
            <person name="Studholme D.J."/>
            <person name="Sarris P.F."/>
        </authorList>
    </citation>
    <scope>NUCLEOTIDE SEQUENCE</scope>
    <source>
        <strain evidence="2">PFS-001/15</strain>
        <tissue evidence="2">Leaf</tissue>
    </source>
</reference>
<dbReference type="EMBL" id="QGKW02001660">
    <property type="protein sequence ID" value="KAF2580786.1"/>
    <property type="molecule type" value="Genomic_DNA"/>
</dbReference>
<evidence type="ECO:0000313" key="2">
    <source>
        <dbReference type="EMBL" id="KAF2580786.1"/>
    </source>
</evidence>
<feature type="region of interest" description="Disordered" evidence="1">
    <location>
        <begin position="1"/>
        <end position="22"/>
    </location>
</feature>
<organism evidence="2 3">
    <name type="scientific">Brassica cretica</name>
    <name type="common">Mustard</name>
    <dbReference type="NCBI Taxonomy" id="69181"/>
    <lineage>
        <taxon>Eukaryota</taxon>
        <taxon>Viridiplantae</taxon>
        <taxon>Streptophyta</taxon>
        <taxon>Embryophyta</taxon>
        <taxon>Tracheophyta</taxon>
        <taxon>Spermatophyta</taxon>
        <taxon>Magnoliopsida</taxon>
        <taxon>eudicotyledons</taxon>
        <taxon>Gunneridae</taxon>
        <taxon>Pentapetalae</taxon>
        <taxon>rosids</taxon>
        <taxon>malvids</taxon>
        <taxon>Brassicales</taxon>
        <taxon>Brassicaceae</taxon>
        <taxon>Brassiceae</taxon>
        <taxon>Brassica</taxon>
    </lineage>
</organism>
<feature type="non-terminal residue" evidence="2">
    <location>
        <position position="1"/>
    </location>
</feature>
<dbReference type="AlphaFoldDB" id="A0A8S9JH98"/>
<accession>A0A8S9JH98</accession>
<feature type="compositionally biased region" description="Basic and acidic residues" evidence="1">
    <location>
        <begin position="60"/>
        <end position="75"/>
    </location>
</feature>
<feature type="compositionally biased region" description="Basic residues" evidence="1">
    <location>
        <begin position="76"/>
        <end position="85"/>
    </location>
</feature>
<evidence type="ECO:0000256" key="1">
    <source>
        <dbReference type="SAM" id="MobiDB-lite"/>
    </source>
</evidence>
<feature type="region of interest" description="Disordered" evidence="1">
    <location>
        <begin position="50"/>
        <end position="102"/>
    </location>
</feature>
<evidence type="ECO:0000313" key="3">
    <source>
        <dbReference type="Proteomes" id="UP000712281"/>
    </source>
</evidence>
<name>A0A8S9JH98_BRACR</name>
<comment type="caution">
    <text evidence="2">The sequence shown here is derived from an EMBL/GenBank/DDBJ whole genome shotgun (WGS) entry which is preliminary data.</text>
</comment>